<evidence type="ECO:0000256" key="5">
    <source>
        <dbReference type="ARBA" id="ARBA00022781"/>
    </source>
</evidence>
<evidence type="ECO:0000256" key="3">
    <source>
        <dbReference type="ARBA" id="ARBA00022448"/>
    </source>
</evidence>
<evidence type="ECO:0000313" key="10">
    <source>
        <dbReference type="EMBL" id="CAG9331985.1"/>
    </source>
</evidence>
<dbReference type="PANTHER" id="PTHR11629">
    <property type="entry name" value="VACUOLAR PROTON ATPASES"/>
    <property type="match status" value="1"/>
</dbReference>
<evidence type="ECO:0000256" key="4">
    <source>
        <dbReference type="ARBA" id="ARBA00022692"/>
    </source>
</evidence>
<dbReference type="InterPro" id="IPR026028">
    <property type="entry name" value="V-type_ATPase_116kDa_su_euka"/>
</dbReference>
<feature type="transmembrane region" description="Helical" evidence="9">
    <location>
        <begin position="617"/>
        <end position="635"/>
    </location>
</feature>
<evidence type="ECO:0000256" key="1">
    <source>
        <dbReference type="ARBA" id="ARBA00004141"/>
    </source>
</evidence>
<reference evidence="10" key="1">
    <citation type="submission" date="2021-09" db="EMBL/GenBank/DDBJ databases">
        <authorList>
            <consortium name="AG Swart"/>
            <person name="Singh M."/>
            <person name="Singh A."/>
            <person name="Seah K."/>
            <person name="Emmerich C."/>
        </authorList>
    </citation>
    <scope>NUCLEOTIDE SEQUENCE</scope>
    <source>
        <strain evidence="10">ATCC30299</strain>
    </source>
</reference>
<evidence type="ECO:0000256" key="9">
    <source>
        <dbReference type="RuleBase" id="RU361189"/>
    </source>
</evidence>
<dbReference type="InterPro" id="IPR002490">
    <property type="entry name" value="V-ATPase_116kDa_su"/>
</dbReference>
<comment type="function">
    <text evidence="9">Essential component of the vacuolar proton pump (V-ATPase), a multimeric enzyme that catalyzes the translocation of protons across the membranes. Required for assembly and activity of the V-ATPase.</text>
</comment>
<sequence>MGLLRPEEMGYYALITHSDVAWKLLTELGKLSALQFIDLNNKRSIVNRTFSAYIRRSEEALRRISFIIQEIHRFKIPLLDPAIPEMLLEDIDLELEIFKMPEQAFFERVEEELALIENQILTQLRSYEQLLRMANSLIEKKTVLEKAKEIFGFQGVEENLSLFAKFAGVINKNESEMLKRMAFRVTRGNCLTFIYDLKDEILDPKTDEKLDQAIFFIVFMGNEEGAVANSLRRICDAMSSLRIEIPGNPNEMDDLLNYLHLEIINNKSIAEKTKENLRDLLQRFCKPKLDNGAYSMIYEYQSFILKEKEIFKTLNMFDTSNTLWQGNCWCPKSKIDYIRVIINEYGEGRADLKEVFEIPRYLTPPSFFKLNDFTAPIQGLIDTYGIPSYREINPTPITCITFPFLFGIMLGDIGHGLILTLIGAYLCLKHSKLKISNGILSAAAPYRYLILTMGVFSMYSGFIYNEFFGIPLNLFGSKWQKNSSGEYEQDSAYPFGLDPIWSKADNELSFLNSFKMKISIIFGVLHMTIGIMYKGLNSIAFKKRIDFYYEVMPQFIFMLSLFGYLVCMIFIKWNQDWNYNYDDNAPSLINTFLGIFLDFGGLHGQKPLWGNRESQESLQACLFLIALLCLPIMLLPKPLYLRYIRSKRIHYEEINQIEDFDFFEEFTKQLIFTIETTVGVVSNSASYLRLWALSLAHFELSKTFLTMCVFDPIKVGDPFLVAIGFFAFVLATFIVLLMMASIECFLHTLRLHWVEFQNKFYAGEGIKFVPFSFCNLN</sequence>
<dbReference type="GO" id="GO:0007035">
    <property type="term" value="P:vacuolar acidification"/>
    <property type="evidence" value="ECO:0007669"/>
    <property type="project" value="TreeGrafter"/>
</dbReference>
<feature type="transmembrane region" description="Helical" evidence="9">
    <location>
        <begin position="719"/>
        <end position="740"/>
    </location>
</feature>
<keyword evidence="4 9" id="KW-0812">Transmembrane</keyword>
<dbReference type="AlphaFoldDB" id="A0AAU9K157"/>
<dbReference type="GO" id="GO:0046961">
    <property type="term" value="F:proton-transporting ATPase activity, rotational mechanism"/>
    <property type="evidence" value="ECO:0007669"/>
    <property type="project" value="InterPro"/>
</dbReference>
<evidence type="ECO:0000256" key="6">
    <source>
        <dbReference type="ARBA" id="ARBA00022989"/>
    </source>
</evidence>
<keyword evidence="3 9" id="KW-0813">Transport</keyword>
<feature type="transmembrane region" description="Helical" evidence="9">
    <location>
        <begin position="518"/>
        <end position="536"/>
    </location>
</feature>
<comment type="similarity">
    <text evidence="2 9">Belongs to the V-ATPase 116 kDa subunit family.</text>
</comment>
<protein>
    <recommendedName>
        <fullName evidence="9">V-type proton ATPase subunit a</fullName>
    </recommendedName>
</protein>
<gene>
    <name evidence="10" type="ORF">BSTOLATCC_MIC54039</name>
</gene>
<dbReference type="PANTHER" id="PTHR11629:SF63">
    <property type="entry name" value="V-TYPE PROTON ATPASE SUBUNIT A"/>
    <property type="match status" value="1"/>
</dbReference>
<keyword evidence="7 9" id="KW-0406">Ion transport</keyword>
<dbReference type="Pfam" id="PF01496">
    <property type="entry name" value="V_ATPase_I"/>
    <property type="match status" value="1"/>
</dbReference>
<comment type="subcellular location">
    <subcellularLocation>
        <location evidence="1">Membrane</location>
        <topology evidence="1">Multi-pass membrane protein</topology>
    </subcellularLocation>
</comment>
<feature type="transmembrane region" description="Helical" evidence="9">
    <location>
        <begin position="404"/>
        <end position="428"/>
    </location>
</feature>
<keyword evidence="5 9" id="KW-0375">Hydrogen ion transport</keyword>
<dbReference type="GO" id="GO:0051117">
    <property type="term" value="F:ATPase binding"/>
    <property type="evidence" value="ECO:0007669"/>
    <property type="project" value="TreeGrafter"/>
</dbReference>
<dbReference type="EMBL" id="CAJZBQ010000053">
    <property type="protein sequence ID" value="CAG9331985.1"/>
    <property type="molecule type" value="Genomic_DNA"/>
</dbReference>
<keyword evidence="11" id="KW-1185">Reference proteome</keyword>
<keyword evidence="8 9" id="KW-0472">Membrane</keyword>
<evidence type="ECO:0000313" key="11">
    <source>
        <dbReference type="Proteomes" id="UP001162131"/>
    </source>
</evidence>
<feature type="transmembrane region" description="Helical" evidence="9">
    <location>
        <begin position="448"/>
        <end position="465"/>
    </location>
</feature>
<keyword evidence="6 9" id="KW-1133">Transmembrane helix</keyword>
<dbReference type="GO" id="GO:0000220">
    <property type="term" value="C:vacuolar proton-transporting V-type ATPase, V0 domain"/>
    <property type="evidence" value="ECO:0007669"/>
    <property type="project" value="InterPro"/>
</dbReference>
<name>A0AAU9K157_9CILI</name>
<evidence type="ECO:0000256" key="8">
    <source>
        <dbReference type="ARBA" id="ARBA00023136"/>
    </source>
</evidence>
<dbReference type="Proteomes" id="UP001162131">
    <property type="component" value="Unassembled WGS sequence"/>
</dbReference>
<proteinExistence type="inferred from homology"/>
<dbReference type="PIRSF" id="PIRSF001293">
    <property type="entry name" value="ATP6V0A1"/>
    <property type="match status" value="1"/>
</dbReference>
<accession>A0AAU9K157</accession>
<organism evidence="10 11">
    <name type="scientific">Blepharisma stoltei</name>
    <dbReference type="NCBI Taxonomy" id="1481888"/>
    <lineage>
        <taxon>Eukaryota</taxon>
        <taxon>Sar</taxon>
        <taxon>Alveolata</taxon>
        <taxon>Ciliophora</taxon>
        <taxon>Postciliodesmatophora</taxon>
        <taxon>Heterotrichea</taxon>
        <taxon>Heterotrichida</taxon>
        <taxon>Blepharismidae</taxon>
        <taxon>Blepharisma</taxon>
    </lineage>
</organism>
<evidence type="ECO:0000256" key="7">
    <source>
        <dbReference type="ARBA" id="ARBA00023065"/>
    </source>
</evidence>
<evidence type="ECO:0000256" key="2">
    <source>
        <dbReference type="ARBA" id="ARBA00009904"/>
    </source>
</evidence>
<feature type="transmembrane region" description="Helical" evidence="9">
    <location>
        <begin position="548"/>
        <end position="571"/>
    </location>
</feature>
<comment type="caution">
    <text evidence="10">The sequence shown here is derived from an EMBL/GenBank/DDBJ whole genome shotgun (WGS) entry which is preliminary data.</text>
</comment>